<dbReference type="GO" id="GO:0032259">
    <property type="term" value="P:methylation"/>
    <property type="evidence" value="ECO:0007669"/>
    <property type="project" value="UniProtKB-KW"/>
</dbReference>
<dbReference type="AlphaFoldDB" id="A0AAX2R6D0"/>
<reference evidence="1 2" key="1">
    <citation type="journal article" date="2019" name="Nat. Microbiol.">
        <title>Genomic variation and strain-specific functional adaptation in the human gut microbiome during early life.</title>
        <authorList>
            <person name="Vatanen T."/>
            <person name="Plichta D.R."/>
            <person name="Somani J."/>
            <person name="Munch P.C."/>
            <person name="Arthur T.D."/>
            <person name="Hall A.B."/>
            <person name="Rudolf S."/>
            <person name="Oakeley E.J."/>
            <person name="Ke X."/>
            <person name="Young R.A."/>
            <person name="Haiser H.J."/>
            <person name="Kolde R."/>
            <person name="Yassour M."/>
            <person name="Luopajarvi K."/>
            <person name="Siljander H."/>
            <person name="Virtanen S.M."/>
            <person name="Ilonen J."/>
            <person name="Uibo R."/>
            <person name="Tillmann V."/>
            <person name="Mokurov S."/>
            <person name="Dorshakova N."/>
            <person name="Porter J.A."/>
            <person name="McHardy A.C."/>
            <person name="Lahdesmaki H."/>
            <person name="Vlamakis H."/>
            <person name="Huttenhower C."/>
            <person name="Knip M."/>
            <person name="Xavier R.J."/>
        </authorList>
    </citation>
    <scope>NUCLEOTIDE SEQUENCE [LARGE SCALE GENOMIC DNA]</scope>
    <source>
        <strain evidence="1 2">RJX1052</strain>
    </source>
</reference>
<proteinExistence type="predicted"/>
<name>A0AAX2R6D0_9BACT</name>
<gene>
    <name evidence="1" type="ORF">E1J06_14470</name>
</gene>
<protein>
    <submittedName>
        <fullName evidence="1">Class I SAM-dependent methyltransferase</fullName>
    </submittedName>
</protein>
<dbReference type="EMBL" id="SLTX01000001">
    <property type="protein sequence ID" value="TDB08491.1"/>
    <property type="molecule type" value="Genomic_DNA"/>
</dbReference>
<organism evidence="1 2">
    <name type="scientific">Phocaeicola dorei</name>
    <dbReference type="NCBI Taxonomy" id="357276"/>
    <lineage>
        <taxon>Bacteria</taxon>
        <taxon>Pseudomonadati</taxon>
        <taxon>Bacteroidota</taxon>
        <taxon>Bacteroidia</taxon>
        <taxon>Bacteroidales</taxon>
        <taxon>Bacteroidaceae</taxon>
        <taxon>Phocaeicola</taxon>
    </lineage>
</organism>
<keyword evidence="1" id="KW-0489">Methyltransferase</keyword>
<evidence type="ECO:0000313" key="1">
    <source>
        <dbReference type="EMBL" id="TDB08491.1"/>
    </source>
</evidence>
<comment type="caution">
    <text evidence="1">The sequence shown here is derived from an EMBL/GenBank/DDBJ whole genome shotgun (WGS) entry which is preliminary data.</text>
</comment>
<evidence type="ECO:0000313" key="2">
    <source>
        <dbReference type="Proteomes" id="UP000294834"/>
    </source>
</evidence>
<dbReference type="Gene3D" id="3.40.50.150">
    <property type="entry name" value="Vaccinia Virus protein VP39"/>
    <property type="match status" value="1"/>
</dbReference>
<sequence length="163" mass="19016">MKNDKLILDACCGSRMFWFDKQNPNVLFVDKRSETLTAKDRDKIRTIEVKPDIVADFTNLPFEDNSFYQVVFDPPHLKTLGENSWMAKKYGKLPDDWKSIIHEGFKECMRVLKPNGTLIFKWNESEIKASDVLSVIPFKPLFGHTTGRQSKTIWMCFMKLCDE</sequence>
<dbReference type="Proteomes" id="UP000294834">
    <property type="component" value="Unassembled WGS sequence"/>
</dbReference>
<dbReference type="InterPro" id="IPR029063">
    <property type="entry name" value="SAM-dependent_MTases_sf"/>
</dbReference>
<accession>A0AAX2R6D0</accession>
<dbReference type="RefSeq" id="WP_134770209.1">
    <property type="nucleotide sequence ID" value="NZ_JAFBJF010000017.1"/>
</dbReference>
<dbReference type="GO" id="GO:0008168">
    <property type="term" value="F:methyltransferase activity"/>
    <property type="evidence" value="ECO:0007669"/>
    <property type="project" value="UniProtKB-KW"/>
</dbReference>
<dbReference type="SUPFAM" id="SSF53335">
    <property type="entry name" value="S-adenosyl-L-methionine-dependent methyltransferases"/>
    <property type="match status" value="1"/>
</dbReference>
<keyword evidence="1" id="KW-0808">Transferase</keyword>